<comment type="caution">
    <text evidence="4">The sequence shown here is derived from an EMBL/GenBank/DDBJ whole genome shotgun (WGS) entry which is preliminary data.</text>
</comment>
<dbReference type="NCBIfam" id="TIGR03557">
    <property type="entry name" value="F420_G6P_family"/>
    <property type="match status" value="1"/>
</dbReference>
<accession>A0ABP9LWC8</accession>
<dbReference type="InterPro" id="IPR019944">
    <property type="entry name" value="F420-dep_G6P_DH"/>
</dbReference>
<dbReference type="Pfam" id="PF00296">
    <property type="entry name" value="Bac_luciferase"/>
    <property type="match status" value="1"/>
</dbReference>
<evidence type="ECO:0000259" key="3">
    <source>
        <dbReference type="Pfam" id="PF00296"/>
    </source>
</evidence>
<dbReference type="InterPro" id="IPR036661">
    <property type="entry name" value="Luciferase-like_sf"/>
</dbReference>
<dbReference type="InterPro" id="IPR050564">
    <property type="entry name" value="F420-G6PD/mer"/>
</dbReference>
<dbReference type="EMBL" id="BAABKZ010000001">
    <property type="protein sequence ID" value="GAA5086828.1"/>
    <property type="molecule type" value="Genomic_DNA"/>
</dbReference>
<keyword evidence="5" id="KW-1185">Reference proteome</keyword>
<protein>
    <submittedName>
        <fullName evidence="4">Glucose-6-phosphate dehydrogenase (Coenzyme-F420)</fullName>
    </submittedName>
</protein>
<dbReference type="NCBIfam" id="TIGR03554">
    <property type="entry name" value="F420_G6P_DH"/>
    <property type="match status" value="1"/>
</dbReference>
<evidence type="ECO:0000256" key="1">
    <source>
        <dbReference type="ARBA" id="ARBA00023002"/>
    </source>
</evidence>
<dbReference type="RefSeq" id="WP_241741571.1">
    <property type="nucleotide sequence ID" value="NZ_BAABKZ010000001.1"/>
</dbReference>
<dbReference type="CDD" id="cd01097">
    <property type="entry name" value="Tetrahydromethanopterin_reductase"/>
    <property type="match status" value="1"/>
</dbReference>
<dbReference type="InterPro" id="IPR011251">
    <property type="entry name" value="Luciferase-like_dom"/>
</dbReference>
<dbReference type="InterPro" id="IPR019945">
    <property type="entry name" value="F420_G6P_DH-rel"/>
</dbReference>
<evidence type="ECO:0000256" key="2">
    <source>
        <dbReference type="ARBA" id="ARBA00023277"/>
    </source>
</evidence>
<feature type="domain" description="Luciferase-like" evidence="3">
    <location>
        <begin position="18"/>
        <end position="313"/>
    </location>
</feature>
<sequence length="344" mass="37925">MTALRQAQGPMLRFGYKASAEQFGPAELLDYAVQAEEAGFDSVFISDHLQPWLHEGGHAPASVPWLGALGAKTSRVLIGTSVLTPTFRYNPTVVAQDFATLGVMYPGRVILGVGTGEALNEANLGIAWPDPPERFQRLKEAIGLIRRLWSVDRVNFDGTYYHARNITIYDKLPEPVPIYIGAAGPAATRLAGRIADGFITTSGKKRELYTDTLLPALHEGLEKAGRPADGIDTLIEVKVSLDATLEAAQEKTRFWAPLALTPEEKMGVDDPIEMQRLGEQLPIERAASRFIVSDDPDEHVERIAWYIELGFRHLVFHDPGHDQSAFLGLYGEEILPRLRARFGA</sequence>
<keyword evidence="2" id="KW-0119">Carbohydrate metabolism</keyword>
<name>A0ABP9LWC8_9MICO</name>
<organism evidence="4 5">
    <name type="scientific">Microbacterium yannicii</name>
    <dbReference type="NCBI Taxonomy" id="671622"/>
    <lineage>
        <taxon>Bacteria</taxon>
        <taxon>Bacillati</taxon>
        <taxon>Actinomycetota</taxon>
        <taxon>Actinomycetes</taxon>
        <taxon>Micrococcales</taxon>
        <taxon>Microbacteriaceae</taxon>
        <taxon>Microbacterium</taxon>
    </lineage>
</organism>
<keyword evidence="1" id="KW-0560">Oxidoreductase</keyword>
<dbReference type="Gene3D" id="3.20.20.30">
    <property type="entry name" value="Luciferase-like domain"/>
    <property type="match status" value="1"/>
</dbReference>
<evidence type="ECO:0000313" key="4">
    <source>
        <dbReference type="EMBL" id="GAA5086828.1"/>
    </source>
</evidence>
<dbReference type="Proteomes" id="UP001501407">
    <property type="component" value="Unassembled WGS sequence"/>
</dbReference>
<dbReference type="PANTHER" id="PTHR43244:SF1">
    <property type="entry name" value="5,10-METHYLENETETRAHYDROMETHANOPTERIN REDUCTASE"/>
    <property type="match status" value="1"/>
</dbReference>
<gene>
    <name evidence="4" type="primary">fgd</name>
    <name evidence="4" type="ORF">GCM10025760_07170</name>
</gene>
<evidence type="ECO:0000313" key="5">
    <source>
        <dbReference type="Proteomes" id="UP001501407"/>
    </source>
</evidence>
<proteinExistence type="predicted"/>
<dbReference type="PANTHER" id="PTHR43244">
    <property type="match status" value="1"/>
</dbReference>
<reference evidence="5" key="1">
    <citation type="journal article" date="2019" name="Int. J. Syst. Evol. Microbiol.">
        <title>The Global Catalogue of Microorganisms (GCM) 10K type strain sequencing project: providing services to taxonomists for standard genome sequencing and annotation.</title>
        <authorList>
            <consortium name="The Broad Institute Genomics Platform"/>
            <consortium name="The Broad Institute Genome Sequencing Center for Infectious Disease"/>
            <person name="Wu L."/>
            <person name="Ma J."/>
        </authorList>
    </citation>
    <scope>NUCLEOTIDE SEQUENCE [LARGE SCALE GENOMIC DNA]</scope>
    <source>
        <strain evidence="5">JCM 18959</strain>
    </source>
</reference>
<dbReference type="SUPFAM" id="SSF51679">
    <property type="entry name" value="Bacterial luciferase-like"/>
    <property type="match status" value="1"/>
</dbReference>